<evidence type="ECO:0000256" key="6">
    <source>
        <dbReference type="ARBA" id="ARBA00022603"/>
    </source>
</evidence>
<reference evidence="14" key="1">
    <citation type="submission" date="2016-11" db="EMBL/GenBank/DDBJ databases">
        <authorList>
            <person name="Jaros S."/>
            <person name="Januszkiewicz K."/>
            <person name="Wedrychowicz H."/>
        </authorList>
    </citation>
    <scope>NUCLEOTIDE SEQUENCE [LARGE SCALE GENOMIC DNA]</scope>
    <source>
        <strain evidence="14">CGMCC 4.3555</strain>
    </source>
</reference>
<evidence type="ECO:0000256" key="1">
    <source>
        <dbReference type="ARBA" id="ARBA00004496"/>
    </source>
</evidence>
<dbReference type="SUPFAM" id="SSF53335">
    <property type="entry name" value="S-adenosyl-L-methionine-dependent methyltransferases"/>
    <property type="match status" value="1"/>
</dbReference>
<accession>A0A9X8N900</accession>
<dbReference type="RefSeq" id="WP_073449753.1">
    <property type="nucleotide sequence ID" value="NZ_FRBK01000033.1"/>
</dbReference>
<feature type="region of interest" description="Disordered" evidence="12">
    <location>
        <begin position="315"/>
        <end position="334"/>
    </location>
</feature>
<dbReference type="EC" id="2.1.1.77" evidence="3"/>
<comment type="similarity">
    <text evidence="2">Belongs to the methyltransferase superfamily. L-isoaspartyl/D-aspartyl protein methyltransferase family.</text>
</comment>
<dbReference type="Gene3D" id="3.40.50.150">
    <property type="entry name" value="Vaccinia Virus protein VP39"/>
    <property type="match status" value="1"/>
</dbReference>
<evidence type="ECO:0000256" key="5">
    <source>
        <dbReference type="ARBA" id="ARBA00022490"/>
    </source>
</evidence>
<dbReference type="GO" id="GO:0004719">
    <property type="term" value="F:protein-L-isoaspartate (D-aspartate) O-methyltransferase activity"/>
    <property type="evidence" value="ECO:0007669"/>
    <property type="project" value="UniProtKB-EC"/>
</dbReference>
<evidence type="ECO:0000256" key="12">
    <source>
        <dbReference type="SAM" id="MobiDB-lite"/>
    </source>
</evidence>
<evidence type="ECO:0000256" key="11">
    <source>
        <dbReference type="ARBA" id="ARBA00031350"/>
    </source>
</evidence>
<evidence type="ECO:0000256" key="8">
    <source>
        <dbReference type="ARBA" id="ARBA00022691"/>
    </source>
</evidence>
<keyword evidence="5" id="KW-0963">Cytoplasm</keyword>
<sequence length="342" mass="37063">MTVVADVAEQVPERHYTHHEDRGATPHRSNPLVIHRELTTLDVQPGMNVAEFGTGSGYSGRLLAELVTPTGTVTSLDIDAYLVRWANLIHHECGIHNVRCHVADGTSGFAERAPYDRMVAWCTPSLLPKAWVDQVADGGLIVAPLPIANVPNMTLVAKIRVNAGAPSVEAVFTGGYIEATASPKGDLDLPGRWVDWENRVPDLSWISLSWRADDDRLHTGARTALDRLLHAAHTEPYKGAEVDWPSWRTFAAALSAPGLTMAGLRPDLWAIGHTTPDTAAVIQQDGTILADSPNSPSLAALRDWLTAWEEAGRPAPETYTPNLVRADDGGQGPAGWRLRLSQ</sequence>
<evidence type="ECO:0000256" key="2">
    <source>
        <dbReference type="ARBA" id="ARBA00005369"/>
    </source>
</evidence>
<dbReference type="InterPro" id="IPR000682">
    <property type="entry name" value="PCMT"/>
</dbReference>
<dbReference type="PANTHER" id="PTHR11579:SF0">
    <property type="entry name" value="PROTEIN-L-ISOASPARTATE(D-ASPARTATE) O-METHYLTRANSFERASE"/>
    <property type="match status" value="1"/>
</dbReference>
<dbReference type="AlphaFoldDB" id="A0A9X8N900"/>
<dbReference type="GO" id="GO:0005737">
    <property type="term" value="C:cytoplasm"/>
    <property type="evidence" value="ECO:0007669"/>
    <property type="project" value="UniProtKB-SubCell"/>
</dbReference>
<dbReference type="Proteomes" id="UP000184388">
    <property type="component" value="Unassembled WGS sequence"/>
</dbReference>
<organism evidence="13 14">
    <name type="scientific">Streptomyces yunnanensis</name>
    <dbReference type="NCBI Taxonomy" id="156453"/>
    <lineage>
        <taxon>Bacteria</taxon>
        <taxon>Bacillati</taxon>
        <taxon>Actinomycetota</taxon>
        <taxon>Actinomycetes</taxon>
        <taxon>Kitasatosporales</taxon>
        <taxon>Streptomycetaceae</taxon>
        <taxon>Streptomyces</taxon>
    </lineage>
</organism>
<keyword evidence="7" id="KW-0808">Transferase</keyword>
<dbReference type="Pfam" id="PF01135">
    <property type="entry name" value="PCMT"/>
    <property type="match status" value="1"/>
</dbReference>
<gene>
    <name evidence="13" type="ORF">SAMN05216268_13341</name>
</gene>
<dbReference type="PANTHER" id="PTHR11579">
    <property type="entry name" value="PROTEIN-L-ISOASPARTATE O-METHYLTRANSFERASE"/>
    <property type="match status" value="1"/>
</dbReference>
<keyword evidence="8" id="KW-0949">S-adenosyl-L-methionine</keyword>
<dbReference type="CDD" id="cd02440">
    <property type="entry name" value="AdoMet_MTases"/>
    <property type="match status" value="1"/>
</dbReference>
<evidence type="ECO:0000256" key="4">
    <source>
        <dbReference type="ARBA" id="ARBA00013346"/>
    </source>
</evidence>
<keyword evidence="6" id="KW-0489">Methyltransferase</keyword>
<dbReference type="GO" id="GO:0032259">
    <property type="term" value="P:methylation"/>
    <property type="evidence" value="ECO:0007669"/>
    <property type="project" value="UniProtKB-KW"/>
</dbReference>
<evidence type="ECO:0000256" key="10">
    <source>
        <dbReference type="ARBA" id="ARBA00031323"/>
    </source>
</evidence>
<comment type="subcellular location">
    <subcellularLocation>
        <location evidence="1">Cytoplasm</location>
    </subcellularLocation>
</comment>
<name>A0A9X8N900_9ACTN</name>
<evidence type="ECO:0000256" key="7">
    <source>
        <dbReference type="ARBA" id="ARBA00022679"/>
    </source>
</evidence>
<dbReference type="EMBL" id="FRBK01000033">
    <property type="protein sequence ID" value="SHN31024.1"/>
    <property type="molecule type" value="Genomic_DNA"/>
</dbReference>
<evidence type="ECO:0000313" key="14">
    <source>
        <dbReference type="Proteomes" id="UP000184388"/>
    </source>
</evidence>
<comment type="caution">
    <text evidence="13">The sequence shown here is derived from an EMBL/GenBank/DDBJ whole genome shotgun (WGS) entry which is preliminary data.</text>
</comment>
<dbReference type="InterPro" id="IPR029063">
    <property type="entry name" value="SAM-dependent_MTases_sf"/>
</dbReference>
<proteinExistence type="inferred from homology"/>
<evidence type="ECO:0000313" key="13">
    <source>
        <dbReference type="EMBL" id="SHN31024.1"/>
    </source>
</evidence>
<evidence type="ECO:0000256" key="9">
    <source>
        <dbReference type="ARBA" id="ARBA00030757"/>
    </source>
</evidence>
<protein>
    <recommendedName>
        <fullName evidence="4">Protein-L-isoaspartate O-methyltransferase</fullName>
        <ecNumber evidence="3">2.1.1.77</ecNumber>
    </recommendedName>
    <alternativeName>
        <fullName evidence="11">L-isoaspartyl protein carboxyl methyltransferase</fullName>
    </alternativeName>
    <alternativeName>
        <fullName evidence="9">Protein L-isoaspartyl methyltransferase</fullName>
    </alternativeName>
    <alternativeName>
        <fullName evidence="10">Protein-beta-aspartate methyltransferase</fullName>
    </alternativeName>
</protein>
<evidence type="ECO:0000256" key="3">
    <source>
        <dbReference type="ARBA" id="ARBA00011890"/>
    </source>
</evidence>